<reference evidence="2" key="1">
    <citation type="submission" date="2021-02" db="EMBL/GenBank/DDBJ databases">
        <authorList>
            <person name="Dougan E. K."/>
            <person name="Rhodes N."/>
            <person name="Thang M."/>
            <person name="Chan C."/>
        </authorList>
    </citation>
    <scope>NUCLEOTIDE SEQUENCE</scope>
</reference>
<dbReference type="Pfam" id="PF14327">
    <property type="entry name" value="CSTF2_hinge"/>
    <property type="match status" value="1"/>
</dbReference>
<dbReference type="AlphaFoldDB" id="A0A812IRM1"/>
<dbReference type="InterPro" id="IPR025742">
    <property type="entry name" value="CSTF2_hinge"/>
</dbReference>
<comment type="caution">
    <text evidence="2">The sequence shown here is derived from an EMBL/GenBank/DDBJ whole genome shotgun (WGS) entry which is preliminary data.</text>
</comment>
<keyword evidence="3" id="KW-1185">Reference proteome</keyword>
<gene>
    <name evidence="2" type="primary">CSTF2</name>
    <name evidence="2" type="ORF">SPIL2461_LOCUS762</name>
</gene>
<protein>
    <submittedName>
        <fullName evidence="2">CSTF2 protein</fullName>
    </submittedName>
</protein>
<accession>A0A812IRM1</accession>
<organism evidence="2 3">
    <name type="scientific">Symbiodinium pilosum</name>
    <name type="common">Dinoflagellate</name>
    <dbReference type="NCBI Taxonomy" id="2952"/>
    <lineage>
        <taxon>Eukaryota</taxon>
        <taxon>Sar</taxon>
        <taxon>Alveolata</taxon>
        <taxon>Dinophyceae</taxon>
        <taxon>Suessiales</taxon>
        <taxon>Symbiodiniaceae</taxon>
        <taxon>Symbiodinium</taxon>
    </lineage>
</organism>
<dbReference type="EMBL" id="CAJNIZ010000669">
    <property type="protein sequence ID" value="CAE7172102.1"/>
    <property type="molecule type" value="Genomic_DNA"/>
</dbReference>
<name>A0A812IRM1_SYMPI</name>
<proteinExistence type="predicted"/>
<evidence type="ECO:0000313" key="2">
    <source>
        <dbReference type="EMBL" id="CAE7172102.1"/>
    </source>
</evidence>
<evidence type="ECO:0000259" key="1">
    <source>
        <dbReference type="Pfam" id="PF14327"/>
    </source>
</evidence>
<sequence>MASVAAHTDIVQTVASMPQAHLRLCLGTMQELAKAAPDRARAVLLEHPQLCHALLHAQFLLGLSLEPTMPPDLSETAELRAEAVQRALFNSKNLAGGRRAANVSRGSAPYPSTNVVIPRPLVPGALGGSAGRW</sequence>
<feature type="domain" description="Cleavage stimulation factor subunit 2 hinge" evidence="1">
    <location>
        <begin position="8"/>
        <end position="63"/>
    </location>
</feature>
<evidence type="ECO:0000313" key="3">
    <source>
        <dbReference type="Proteomes" id="UP000649617"/>
    </source>
</evidence>
<dbReference type="OrthoDB" id="272703at2759"/>
<dbReference type="Proteomes" id="UP000649617">
    <property type="component" value="Unassembled WGS sequence"/>
</dbReference>